<comment type="caution">
    <text evidence="2">The sequence shown here is derived from an EMBL/GenBank/DDBJ whole genome shotgun (WGS) entry which is preliminary data.</text>
</comment>
<dbReference type="Proteomes" id="UP001461163">
    <property type="component" value="Unassembled WGS sequence"/>
</dbReference>
<evidence type="ECO:0000313" key="3">
    <source>
        <dbReference type="Proteomes" id="UP001461163"/>
    </source>
</evidence>
<feature type="signal peptide" evidence="1">
    <location>
        <begin position="1"/>
        <end position="22"/>
    </location>
</feature>
<dbReference type="EMBL" id="JBBMQS010000001">
    <property type="protein sequence ID" value="MEM5496306.1"/>
    <property type="molecule type" value="Genomic_DNA"/>
</dbReference>
<evidence type="ECO:0000256" key="1">
    <source>
        <dbReference type="SAM" id="SignalP"/>
    </source>
</evidence>
<feature type="chain" id="PRO_5046789204" description="DUF2846 domain-containing protein" evidence="1">
    <location>
        <begin position="23"/>
        <end position="179"/>
    </location>
</feature>
<name>A0ABU9SR01_9ALTE</name>
<evidence type="ECO:0000313" key="2">
    <source>
        <dbReference type="EMBL" id="MEM5496306.1"/>
    </source>
</evidence>
<gene>
    <name evidence="2" type="ORF">WNY77_02740</name>
</gene>
<accession>A0ABU9SR01</accession>
<dbReference type="RefSeq" id="WP_342880793.1">
    <property type="nucleotide sequence ID" value="NZ_JBBMQS010000001.1"/>
</dbReference>
<keyword evidence="3" id="KW-1185">Reference proteome</keyword>
<protein>
    <recommendedName>
        <fullName evidence="4">DUF2846 domain-containing protein</fullName>
    </recommendedName>
</protein>
<sequence length="179" mass="20080">MKFRNIQIYTMLFATAFLFGCASKPVGESFVKQDTAADTDKARVFIYKNKRLYGSAFSWLITEGDTELAVMSTNTYFVFDSTPKMLTLKADLRSTPTYFPTSPLGVVMDTIGAANAHETNSKIKLEELHTFSASPGTTYYFRLEFKHDVVSSPQPYLVAVSEEDALKEMQGTRLALLEH</sequence>
<dbReference type="PROSITE" id="PS51257">
    <property type="entry name" value="PROKAR_LIPOPROTEIN"/>
    <property type="match status" value="1"/>
</dbReference>
<evidence type="ECO:0008006" key="4">
    <source>
        <dbReference type="Google" id="ProtNLM"/>
    </source>
</evidence>
<reference evidence="2 3" key="1">
    <citation type="submission" date="2024-03" db="EMBL/GenBank/DDBJ databases">
        <title>Community enrichment and isolation of bacterial strains for fucoidan degradation.</title>
        <authorList>
            <person name="Sichert A."/>
        </authorList>
    </citation>
    <scope>NUCLEOTIDE SEQUENCE [LARGE SCALE GENOMIC DNA]</scope>
    <source>
        <strain evidence="2 3">AS12</strain>
    </source>
</reference>
<proteinExistence type="predicted"/>
<organism evidence="2 3">
    <name type="scientific">Paraglaciecola mesophila</name>
    <dbReference type="NCBI Taxonomy" id="197222"/>
    <lineage>
        <taxon>Bacteria</taxon>
        <taxon>Pseudomonadati</taxon>
        <taxon>Pseudomonadota</taxon>
        <taxon>Gammaproteobacteria</taxon>
        <taxon>Alteromonadales</taxon>
        <taxon>Alteromonadaceae</taxon>
        <taxon>Paraglaciecola</taxon>
    </lineage>
</organism>
<keyword evidence="1" id="KW-0732">Signal</keyword>